<name>A0A9W6FRB1_9BACT</name>
<organism evidence="2 3">
    <name type="scientific">Desulforhabdus amnigena</name>
    <dbReference type="NCBI Taxonomy" id="40218"/>
    <lineage>
        <taxon>Bacteria</taxon>
        <taxon>Pseudomonadati</taxon>
        <taxon>Thermodesulfobacteriota</taxon>
        <taxon>Syntrophobacteria</taxon>
        <taxon>Syntrophobacterales</taxon>
        <taxon>Syntrophobacteraceae</taxon>
        <taxon>Desulforhabdus</taxon>
    </lineage>
</organism>
<comment type="caution">
    <text evidence="2">The sequence shown here is derived from an EMBL/GenBank/DDBJ whole genome shotgun (WGS) entry which is preliminary data.</text>
</comment>
<proteinExistence type="predicted"/>
<sequence length="159" mass="17343">MLQMVGTDMNASINEALNRFKPVARLNVLCKNGATITIPKKPITTEGNAARSSTTGLAISRNLTDAISARYSAVIIPKGIEIRAERKVTAKDATRRGRIPKSGGDEVGYHSNPKRNAPTDSFLKMGRPSANKKSKIIESTRIEVKAVRKKIHRIACSFI</sequence>
<dbReference type="AlphaFoldDB" id="A0A9W6FRB1"/>
<gene>
    <name evidence="2" type="ORF">DAMNIGENAA_02570</name>
</gene>
<protein>
    <submittedName>
        <fullName evidence="2">Uncharacterized protein</fullName>
    </submittedName>
</protein>
<evidence type="ECO:0000313" key="3">
    <source>
        <dbReference type="Proteomes" id="UP001144372"/>
    </source>
</evidence>
<evidence type="ECO:0000256" key="1">
    <source>
        <dbReference type="SAM" id="MobiDB-lite"/>
    </source>
</evidence>
<feature type="region of interest" description="Disordered" evidence="1">
    <location>
        <begin position="96"/>
        <end position="130"/>
    </location>
</feature>
<accession>A0A9W6FRB1</accession>
<keyword evidence="3" id="KW-1185">Reference proteome</keyword>
<evidence type="ECO:0000313" key="2">
    <source>
        <dbReference type="EMBL" id="GLI32824.1"/>
    </source>
</evidence>
<dbReference type="EMBL" id="BSDR01000001">
    <property type="protein sequence ID" value="GLI32824.1"/>
    <property type="molecule type" value="Genomic_DNA"/>
</dbReference>
<reference evidence="2" key="1">
    <citation type="submission" date="2022-12" db="EMBL/GenBank/DDBJ databases">
        <title>Reference genome sequencing for broad-spectrum identification of bacterial and archaeal isolates by mass spectrometry.</title>
        <authorList>
            <person name="Sekiguchi Y."/>
            <person name="Tourlousse D.M."/>
        </authorList>
    </citation>
    <scope>NUCLEOTIDE SEQUENCE</scope>
    <source>
        <strain evidence="2">ASRB1</strain>
    </source>
</reference>
<dbReference type="Proteomes" id="UP001144372">
    <property type="component" value="Unassembled WGS sequence"/>
</dbReference>